<dbReference type="Gene3D" id="3.40.630.10">
    <property type="entry name" value="Zn peptidases"/>
    <property type="match status" value="1"/>
</dbReference>
<dbReference type="Pfam" id="PF02225">
    <property type="entry name" value="PA"/>
    <property type="match status" value="1"/>
</dbReference>
<dbReference type="InterPro" id="IPR039373">
    <property type="entry name" value="Peptidase_M28B"/>
</dbReference>
<dbReference type="CDD" id="cd08022">
    <property type="entry name" value="M28_PSMA_like"/>
    <property type="match status" value="1"/>
</dbReference>
<name>A0A8H5F351_9AGAR</name>
<protein>
    <recommendedName>
        <fullName evidence="7">Zn-dependent exopeptidase</fullName>
    </recommendedName>
</protein>
<feature type="domain" description="Peptidase M28" evidence="4">
    <location>
        <begin position="378"/>
        <end position="537"/>
    </location>
</feature>
<evidence type="ECO:0000313" key="6">
    <source>
        <dbReference type="Proteomes" id="UP000567179"/>
    </source>
</evidence>
<feature type="domain" description="PA" evidence="2">
    <location>
        <begin position="212"/>
        <end position="288"/>
    </location>
</feature>
<dbReference type="SUPFAM" id="SSF53187">
    <property type="entry name" value="Zn-dependent exopeptidases"/>
    <property type="match status" value="1"/>
</dbReference>
<evidence type="ECO:0000259" key="2">
    <source>
        <dbReference type="Pfam" id="PF02225"/>
    </source>
</evidence>
<dbReference type="SUPFAM" id="SSF52025">
    <property type="entry name" value="PA domain"/>
    <property type="match status" value="1"/>
</dbReference>
<dbReference type="PANTHER" id="PTHR10404:SF46">
    <property type="entry name" value="VACUOLAR PROTEIN SORTING-ASSOCIATED PROTEIN 70"/>
    <property type="match status" value="1"/>
</dbReference>
<dbReference type="InterPro" id="IPR046450">
    <property type="entry name" value="PA_dom_sf"/>
</dbReference>
<dbReference type="AlphaFoldDB" id="A0A8H5F351"/>
<gene>
    <name evidence="5" type="ORF">D9619_000467</name>
</gene>
<dbReference type="CDD" id="cd02121">
    <property type="entry name" value="PA_GCPII_like"/>
    <property type="match status" value="1"/>
</dbReference>
<dbReference type="Gene3D" id="1.20.930.40">
    <property type="entry name" value="Transferrin receptor-like, dimerisation domain"/>
    <property type="match status" value="1"/>
</dbReference>
<evidence type="ECO:0000259" key="3">
    <source>
        <dbReference type="Pfam" id="PF04253"/>
    </source>
</evidence>
<dbReference type="Pfam" id="PF04253">
    <property type="entry name" value="TFR_dimer"/>
    <property type="match status" value="1"/>
</dbReference>
<comment type="similarity">
    <text evidence="1">Belongs to the peptidase M28 family. M28B subfamily.</text>
</comment>
<dbReference type="Pfam" id="PF04389">
    <property type="entry name" value="Peptidase_M28"/>
    <property type="match status" value="1"/>
</dbReference>
<dbReference type="SUPFAM" id="SSF47672">
    <property type="entry name" value="Transferrin receptor-like dimerisation domain"/>
    <property type="match status" value="2"/>
</dbReference>
<comment type="caution">
    <text evidence="5">The sequence shown here is derived from an EMBL/GenBank/DDBJ whole genome shotgun (WGS) entry which is preliminary data.</text>
</comment>
<dbReference type="FunFam" id="3.40.630.10:FF:000101">
    <property type="entry name" value="N-acetylated alpha-linked acidic dipeptidase like 1"/>
    <property type="match status" value="1"/>
</dbReference>
<keyword evidence="6" id="KW-1185">Reference proteome</keyword>
<dbReference type="OrthoDB" id="5841748at2759"/>
<feature type="domain" description="Transferrin receptor-like dimerisation" evidence="3">
    <location>
        <begin position="789"/>
        <end position="872"/>
    </location>
</feature>
<sequence>MDLREKPPPPLLPVDDKGAAGVRVKTRSSTLPSIRKLLAALLLLVAGTQLAKVVFSQSKHRRPFGKAAEQEFLSVPNGPSAIAASRLYATKPHMAGTVGDLDTAKEFLELLRRELGIANAPASDKVVFAAGSPESQHATRSIAKTTKPRAWIDTYYPVMNTPEDRLLNIVDSNGSVLLETSLVEQSDFTDPDAAKYNNDVPTFHGLSRGGDVTGKLVDGNYCTYEDYQNLVAQGVKVNGTIVMCRYGGNFRGLKVKGGQELGAVGVLIYSDPRDDGTVTNQNGYQYYPYGPARNPTSVQRGSVQYLSVYPGDPTTPGYPSYENSTRTDGSNIPLIPSLPISWTNALLLFRTLNRDDEFFGKAVRLVNNVNTRVIPIWNTMGVIPGHIKNEVVVVGNHRDAWVMGATDPSSGTVSVHEVIRGLGHLLRKGWKPLRTILIASWDAEEYGLIGSTEWGEDFPDWIDAHVVAYLNLDSSVSGSRLRASGSPLLAHFIRATAEELSHPTDSTRTLWDATNDGGTFFGPDGNVTVNEEVVSIHEMRYGKADNVGVAPLGSGSDYTVFLQRNGIPSGNGGFGSTLHDPVYHYHSIFDTERWQELYADPGFSRHVAVAKHLGLQTLRLASSAILPFNATHYAYELESYLEGVETIAGTASLDVNFASLRKSIGDLQESATALDEERASARAELIKVMKRIARRRHHHRLRRVIWKAKCALKKLFGRKCSCPHKDRDVVLSQHNGYNDAAALLKDAGLDEDTVVGILYHAGFTDETDHFAAQILKGKGHKKRLLKRLIKVIRRIQAANKKAAAIEKGFISEDGIKDREWYKHLAVAPGKWLGYGATTLPALTEAITYEKNATLAQYEANRLQSLVDKIVKKIEV</sequence>
<dbReference type="PANTHER" id="PTHR10404">
    <property type="entry name" value="N-ACETYLATED-ALPHA-LINKED ACIDIC DIPEPTIDASE"/>
    <property type="match status" value="1"/>
</dbReference>
<dbReference type="InterPro" id="IPR003137">
    <property type="entry name" value="PA_domain"/>
</dbReference>
<reference evidence="5 6" key="1">
    <citation type="journal article" date="2020" name="ISME J.">
        <title>Uncovering the hidden diversity of litter-decomposition mechanisms in mushroom-forming fungi.</title>
        <authorList>
            <person name="Floudas D."/>
            <person name="Bentzer J."/>
            <person name="Ahren D."/>
            <person name="Johansson T."/>
            <person name="Persson P."/>
            <person name="Tunlid A."/>
        </authorList>
    </citation>
    <scope>NUCLEOTIDE SEQUENCE [LARGE SCALE GENOMIC DNA]</scope>
    <source>
        <strain evidence="5 6">CBS 101986</strain>
    </source>
</reference>
<evidence type="ECO:0000313" key="5">
    <source>
        <dbReference type="EMBL" id="KAF5321986.1"/>
    </source>
</evidence>
<evidence type="ECO:0008006" key="7">
    <source>
        <dbReference type="Google" id="ProtNLM"/>
    </source>
</evidence>
<dbReference type="InterPro" id="IPR007365">
    <property type="entry name" value="TFR-like_dimer_dom"/>
</dbReference>
<dbReference type="GO" id="GO:0004180">
    <property type="term" value="F:carboxypeptidase activity"/>
    <property type="evidence" value="ECO:0007669"/>
    <property type="project" value="TreeGrafter"/>
</dbReference>
<dbReference type="InterPro" id="IPR036757">
    <property type="entry name" value="TFR-like_dimer_dom_sf"/>
</dbReference>
<accession>A0A8H5F351</accession>
<dbReference type="Gene3D" id="3.50.30.30">
    <property type="match status" value="1"/>
</dbReference>
<evidence type="ECO:0000256" key="1">
    <source>
        <dbReference type="ARBA" id="ARBA00005634"/>
    </source>
</evidence>
<dbReference type="EMBL" id="JAACJJ010000028">
    <property type="protein sequence ID" value="KAF5321986.1"/>
    <property type="molecule type" value="Genomic_DNA"/>
</dbReference>
<dbReference type="InterPro" id="IPR007484">
    <property type="entry name" value="Peptidase_M28"/>
</dbReference>
<dbReference type="Proteomes" id="UP000567179">
    <property type="component" value="Unassembled WGS sequence"/>
</dbReference>
<proteinExistence type="inferred from homology"/>
<organism evidence="5 6">
    <name type="scientific">Psilocybe cf. subviscida</name>
    <dbReference type="NCBI Taxonomy" id="2480587"/>
    <lineage>
        <taxon>Eukaryota</taxon>
        <taxon>Fungi</taxon>
        <taxon>Dikarya</taxon>
        <taxon>Basidiomycota</taxon>
        <taxon>Agaricomycotina</taxon>
        <taxon>Agaricomycetes</taxon>
        <taxon>Agaricomycetidae</taxon>
        <taxon>Agaricales</taxon>
        <taxon>Agaricineae</taxon>
        <taxon>Strophariaceae</taxon>
        <taxon>Psilocybe</taxon>
    </lineage>
</organism>
<evidence type="ECO:0000259" key="4">
    <source>
        <dbReference type="Pfam" id="PF04389"/>
    </source>
</evidence>